<dbReference type="Proteomes" id="UP000335538">
    <property type="component" value="Unassembled WGS sequence"/>
</dbReference>
<dbReference type="InterPro" id="IPR043737">
    <property type="entry name" value="DUF5682"/>
</dbReference>
<dbReference type="Pfam" id="PF18934">
    <property type="entry name" value="DUF5682"/>
    <property type="match status" value="1"/>
</dbReference>
<proteinExistence type="predicted"/>
<reference evidence="1 2" key="1">
    <citation type="submission" date="2019-08" db="EMBL/GenBank/DDBJ databases">
        <authorList>
            <person name="Peeters C."/>
        </authorList>
    </citation>
    <scope>NUCLEOTIDE SEQUENCE [LARGE SCALE GENOMIC DNA]</scope>
    <source>
        <strain evidence="1 2">LMG 31121</strain>
    </source>
</reference>
<sequence length="817" mass="88508">MQTDTPSEPHIVGIRHHSPACARLVAARIRALRPRYVLIEGPADFNDRLDELYLPHRLPIAIFSYRSGDAEHYGSWTPFAEHSPEWQALRAGREVGATVRFIDLPAWHAAFSWQEDQYIGGAHEARASTYERALGDTLAVQGRDALWDHLFEDVDDTPGALDELARRLSTYFAHLRDDDPGSLGNQARERMMARWIAWAVADACARADDVLVVCGGYHAPALARLWRTLPAELPNVCGPTGPTAVDDDACMYVTDSNTGAVAARCAHYGSYLVPYTYCRLDALAGYASGMPSPAYYQWVWTHGAEEAGRHLIENVMQRLRARQLPVSTADLIAVHARAEGLSRLRGHARPLRCDWLDALAGTLVKDTFDVPLPWTYLGPLRAGTDPVLIEVMAALAGDATGELAPDTPRPPLVFTVRAELAALGIVLRGTLTLDLLTDEGRARSRTLHRLALLRVPGIARRRGARFAMTGERDEVWQLGEPLEQQAALIEASVWGATLCDAARARLEDELREANGRIDALVDGMNRAAWAGLATLSTGLLDTLRHAITREQRFESLAPALGSLHTLLRHGHLLSMNDAPVLRTVVEAGFDRALWLLEPAAALAPAELDAHVQGYVSLRAIVADALVGIDGAVAMPLAIEPSRALAVWRRKAGDAAAAPASRGAALGALLAFAGHAGVDDGQPVIDIDDAATWLQAMPGATLGDALGGLLALARETLTSTPAFVAAIDAAIQALDDADFVRALPGLRSAFAWLPAQERGRLAEQVLALHHASHLSRRALTERRAHEASPEDAAHAARIEAQVFDRLRRWGLAPDQEVS</sequence>
<organism evidence="1 2">
    <name type="scientific">Pandoraea sputorum</name>
    <dbReference type="NCBI Taxonomy" id="93222"/>
    <lineage>
        <taxon>Bacteria</taxon>
        <taxon>Pseudomonadati</taxon>
        <taxon>Pseudomonadota</taxon>
        <taxon>Betaproteobacteria</taxon>
        <taxon>Burkholderiales</taxon>
        <taxon>Burkholderiaceae</taxon>
        <taxon>Pandoraea</taxon>
    </lineage>
</organism>
<dbReference type="EMBL" id="CABPSR010000026">
    <property type="protein sequence ID" value="VVE85407.1"/>
    <property type="molecule type" value="Genomic_DNA"/>
</dbReference>
<evidence type="ECO:0000313" key="2">
    <source>
        <dbReference type="Proteomes" id="UP000335538"/>
    </source>
</evidence>
<name>A0A5E5BJE9_9BURK</name>
<protein>
    <submittedName>
        <fullName evidence="1">Uncharacterized protein</fullName>
    </submittedName>
</protein>
<evidence type="ECO:0000313" key="1">
    <source>
        <dbReference type="EMBL" id="VVE85407.1"/>
    </source>
</evidence>
<dbReference type="AlphaFoldDB" id="A0A5E5BJE9"/>
<gene>
    <name evidence="1" type="ORF">PSP31121_05225</name>
</gene>
<accession>A0A5E5BJE9</accession>
<dbReference type="RefSeq" id="WP_150811342.1">
    <property type="nucleotide sequence ID" value="NZ_CABPSR010000026.1"/>
</dbReference>